<keyword evidence="2" id="KW-1003">Cell membrane</keyword>
<evidence type="ECO:0000256" key="9">
    <source>
        <dbReference type="ARBA" id="ARBA00040345"/>
    </source>
</evidence>
<keyword evidence="5" id="KW-0472">Membrane</keyword>
<feature type="domain" description="Glycosyltransferase 2-like" evidence="10">
    <location>
        <begin position="15"/>
        <end position="116"/>
    </location>
</feature>
<dbReference type="Pfam" id="PF00535">
    <property type="entry name" value="Glycos_transf_2"/>
    <property type="match status" value="1"/>
</dbReference>
<dbReference type="InterPro" id="IPR029044">
    <property type="entry name" value="Nucleotide-diphossugar_trans"/>
</dbReference>
<evidence type="ECO:0000256" key="2">
    <source>
        <dbReference type="ARBA" id="ARBA00022475"/>
    </source>
</evidence>
<dbReference type="GO" id="GO:0005886">
    <property type="term" value="C:plasma membrane"/>
    <property type="evidence" value="ECO:0007669"/>
    <property type="project" value="UniProtKB-SubCell"/>
</dbReference>
<keyword evidence="4" id="KW-0808">Transferase</keyword>
<dbReference type="EMBL" id="JADNYM010000015">
    <property type="protein sequence ID" value="MBG0740184.1"/>
    <property type="molecule type" value="Genomic_DNA"/>
</dbReference>
<gene>
    <name evidence="11" type="ORF">IV500_12415</name>
</gene>
<evidence type="ECO:0000256" key="8">
    <source>
        <dbReference type="ARBA" id="ARBA00038120"/>
    </source>
</evidence>
<evidence type="ECO:0000259" key="10">
    <source>
        <dbReference type="Pfam" id="PF00535"/>
    </source>
</evidence>
<reference evidence="11 12" key="1">
    <citation type="submission" date="2020-11" db="EMBL/GenBank/DDBJ databases">
        <title>Arthrobacter antarcticus sp. nov., isolated from Antarctic Soil.</title>
        <authorList>
            <person name="Li J."/>
        </authorList>
    </citation>
    <scope>NUCLEOTIDE SEQUENCE [LARGE SCALE GENOMIC DNA]</scope>
    <source>
        <strain evidence="11 12">Z1-20</strain>
    </source>
</reference>
<comment type="subcellular location">
    <subcellularLocation>
        <location evidence="1">Cell membrane</location>
    </subcellularLocation>
</comment>
<comment type="similarity">
    <text evidence="8">Belongs to the glycosyltransferase 2 family. CrtQ subfamily.</text>
</comment>
<comment type="caution">
    <text evidence="11">The sequence shown here is derived from an EMBL/GenBank/DDBJ whole genome shotgun (WGS) entry which is preliminary data.</text>
</comment>
<evidence type="ECO:0000313" key="11">
    <source>
        <dbReference type="EMBL" id="MBG0740184.1"/>
    </source>
</evidence>
<evidence type="ECO:0000256" key="7">
    <source>
        <dbReference type="ARBA" id="ARBA00037904"/>
    </source>
</evidence>
<evidence type="ECO:0000256" key="1">
    <source>
        <dbReference type="ARBA" id="ARBA00004236"/>
    </source>
</evidence>
<dbReference type="PANTHER" id="PTHR43646">
    <property type="entry name" value="GLYCOSYLTRANSFERASE"/>
    <property type="match status" value="1"/>
</dbReference>
<organism evidence="11 12">
    <name type="scientific">Arthrobacter terrae</name>
    <dbReference type="NCBI Taxonomy" id="2935737"/>
    <lineage>
        <taxon>Bacteria</taxon>
        <taxon>Bacillati</taxon>
        <taxon>Actinomycetota</taxon>
        <taxon>Actinomycetes</taxon>
        <taxon>Micrococcales</taxon>
        <taxon>Micrococcaceae</taxon>
        <taxon>Arthrobacter</taxon>
    </lineage>
</organism>
<keyword evidence="12" id="KW-1185">Reference proteome</keyword>
<accession>A0A931CSN8</accession>
<evidence type="ECO:0000256" key="4">
    <source>
        <dbReference type="ARBA" id="ARBA00022679"/>
    </source>
</evidence>
<dbReference type="PANTHER" id="PTHR43646:SF2">
    <property type="entry name" value="GLYCOSYLTRANSFERASE 2-LIKE DOMAIN-CONTAINING PROTEIN"/>
    <property type="match status" value="1"/>
</dbReference>
<dbReference type="InterPro" id="IPR001173">
    <property type="entry name" value="Glyco_trans_2-like"/>
</dbReference>
<dbReference type="SUPFAM" id="SSF53448">
    <property type="entry name" value="Nucleotide-diphospho-sugar transferases"/>
    <property type="match status" value="1"/>
</dbReference>
<dbReference type="AlphaFoldDB" id="A0A931CSN8"/>
<dbReference type="GO" id="GO:0016757">
    <property type="term" value="F:glycosyltransferase activity"/>
    <property type="evidence" value="ECO:0007669"/>
    <property type="project" value="UniProtKB-KW"/>
</dbReference>
<evidence type="ECO:0000256" key="5">
    <source>
        <dbReference type="ARBA" id="ARBA00023136"/>
    </source>
</evidence>
<protein>
    <recommendedName>
        <fullName evidence="9">4,4'-diaponeurosporenoate glycosyltransferase</fullName>
    </recommendedName>
</protein>
<evidence type="ECO:0000313" key="12">
    <source>
        <dbReference type="Proteomes" id="UP000655366"/>
    </source>
</evidence>
<proteinExistence type="inferred from homology"/>
<comment type="pathway">
    <text evidence="7">Carotenoid biosynthesis; staphyloxanthin biosynthesis; staphyloxanthin from farnesyl diphosphate: step 4/5.</text>
</comment>
<comment type="function">
    <text evidence="6">Catalyzes the glycosylation of 4,4'-diaponeurosporenoate, i.e. the esterification of glucose at the C1'' position with the carboxyl group of 4,4'-diaponeurosporenic acid, to form glycosyl-4,4'-diaponeurosporenoate. This is a step in the biosynthesis of staphyloxanthin, an orange pigment present in most staphylococci strains.</text>
</comment>
<dbReference type="Gene3D" id="3.90.550.10">
    <property type="entry name" value="Spore Coat Polysaccharide Biosynthesis Protein SpsA, Chain A"/>
    <property type="match status" value="1"/>
</dbReference>
<sequence>MTAREDILPGHPSISVVIPCRNDAELLEKCLASLGRQTHLPLEIIVVDNNSDDESADVARRHGVRLITEMMPGIPAAAAAGYDAAVGEIIARCDADCLLPADWLQRIGTEFLQNPGLGALTGPGSFYGLPRLQGFLLSRLYMSSYFLAVGAAMAHFPLFGSNLAIRRSCWTAGASVVHRSDPEMHDDICLSLHLGLDYRIRYIRGLRVGMSARALSGRSQIRRRFRRAFHTLQTHWTAEPPWQRWKRRVTPTSTKSAAM</sequence>
<evidence type="ECO:0000256" key="6">
    <source>
        <dbReference type="ARBA" id="ARBA00037281"/>
    </source>
</evidence>
<evidence type="ECO:0000256" key="3">
    <source>
        <dbReference type="ARBA" id="ARBA00022676"/>
    </source>
</evidence>
<dbReference type="CDD" id="cd00761">
    <property type="entry name" value="Glyco_tranf_GTA_type"/>
    <property type="match status" value="1"/>
</dbReference>
<name>A0A931CSN8_9MICC</name>
<keyword evidence="3" id="KW-0328">Glycosyltransferase</keyword>
<dbReference type="Proteomes" id="UP000655366">
    <property type="component" value="Unassembled WGS sequence"/>
</dbReference>
<dbReference type="RefSeq" id="WP_196397128.1">
    <property type="nucleotide sequence ID" value="NZ_JADNYM010000015.1"/>
</dbReference>